<protein>
    <submittedName>
        <fullName evidence="1">Uncharacterized protein</fullName>
    </submittedName>
</protein>
<dbReference type="Proteomes" id="UP000294257">
    <property type="component" value="Unassembled WGS sequence"/>
</dbReference>
<accession>A0A4Q7KC23</accession>
<comment type="caution">
    <text evidence="1">The sequence shown here is derived from an EMBL/GenBank/DDBJ whole genome shotgun (WGS) entry which is preliminary data.</text>
</comment>
<dbReference type="AlphaFoldDB" id="A0A4Q7KC23"/>
<gene>
    <name evidence="1" type="ORF">EV193_11750</name>
</gene>
<evidence type="ECO:0000313" key="1">
    <source>
        <dbReference type="EMBL" id="RZS30354.1"/>
    </source>
</evidence>
<proteinExistence type="predicted"/>
<keyword evidence="2" id="KW-1185">Reference proteome</keyword>
<reference evidence="1 2" key="1">
    <citation type="submission" date="2019-02" db="EMBL/GenBank/DDBJ databases">
        <title>Genomic Encyclopedia of Type Strains, Phase IV (KMG-IV): sequencing the most valuable type-strain genomes for metagenomic binning, comparative biology and taxonomic classification.</title>
        <authorList>
            <person name="Goeker M."/>
        </authorList>
    </citation>
    <scope>NUCLEOTIDE SEQUENCE [LARGE SCALE GENOMIC DNA]</scope>
    <source>
        <strain evidence="1 2">DSM 101727</strain>
    </source>
</reference>
<name>A0A4Q7KC23_9PSEU</name>
<organism evidence="1 2">
    <name type="scientific">Herbihabitans rhizosphaerae</name>
    <dbReference type="NCBI Taxonomy" id="1872711"/>
    <lineage>
        <taxon>Bacteria</taxon>
        <taxon>Bacillati</taxon>
        <taxon>Actinomycetota</taxon>
        <taxon>Actinomycetes</taxon>
        <taxon>Pseudonocardiales</taxon>
        <taxon>Pseudonocardiaceae</taxon>
        <taxon>Herbihabitans</taxon>
    </lineage>
</organism>
<evidence type="ECO:0000313" key="2">
    <source>
        <dbReference type="Proteomes" id="UP000294257"/>
    </source>
</evidence>
<sequence length="40" mass="4396">MDNTELWMASCDQRNAILTAGDQPMKPADFIHSVATVIGF</sequence>
<dbReference type="EMBL" id="SGWQ01000017">
    <property type="protein sequence ID" value="RZS30354.1"/>
    <property type="molecule type" value="Genomic_DNA"/>
</dbReference>